<evidence type="ECO:0000313" key="24">
    <source>
        <dbReference type="Proteomes" id="UP000596902"/>
    </source>
</evidence>
<feature type="domain" description="TcmA/NAT10 helicase" evidence="19">
    <location>
        <begin position="1056"/>
        <end position="1270"/>
    </location>
</feature>
<name>A0A8H7B0M1_9PLEO</name>
<feature type="domain" description="TmcA/NAT10 N-terminal" evidence="20">
    <location>
        <begin position="782"/>
        <end position="975"/>
    </location>
</feature>
<evidence type="ECO:0000259" key="19">
    <source>
        <dbReference type="Pfam" id="PF05127"/>
    </source>
</evidence>
<sequence>MTIRASRFTPEVLLEAPRRSEGVPNSNASRVLYSVSTYSFSEHSKKSEIRVLDSASQQTSLVTDDASFSEPSWLDDETILLLKSHDDGTTNIVVGSPDNFEKSKHTAGTIQGPVSDSKIYALGGGVFGLAVVGKAKPDGTLFNPEKAEKPHSSGKLYKSGFVRHWDHYVTENRNTIWLGKLQQKQMEKSHVFELGHPLTNALKGTKLESPIEPFGGKDHFDISKYGLVFTSKDPDLNPATHTKTNIYVSASDSFWDDLHSKDIPEIQKATIEGFEGASTSPVWSNSRGMIAFLSMKTDGYESDKNQPFIIHDYKKPSQVTLLYGSEDGKGKWDRSPQSISWSPDDWRLYFTAESHGRGNLYSAGPPNPSGEKEPLPSLLVKGGTIGSAKVLKNGDVFVTSTSLIENSLYSLVPLSTQSSDTAVYDLPIDDRPYDADPDHLTTKYISSNTRSGSMFGLSRHQIDEIHWDGAASGTKVHAWVVKPSNFSCKKIYPLAFLVHGGPQGAWTDGWSTRWNPAVFAEQGYVVICPNPTGSTSYGQAFTDAIQGQWGGLPYEDLVLGFDYIKQNVNYVDTKRSVALGASYGGYMMNWIQGHPLGREFKALVTHDGVFSMSGQMASEELYFPFHDIKGTLWNNPENWAKWDPSRFTENWATPQLVIHSELDYRLTISEGLAAFNVLQCKGVESQFLTFPDENHWVLKPENGLVWHKVVLDWINEHVGLENPLPATTRATRVAARQVTGSSFATQKLTRDRLRHPIPDRHRRRGGNACGALKMPKKAIDSRIPALIRNGAQEKKRSFFVVVGDRQKDVIVNLYHILLNVDVKLNKSVLWAYKNKLLGFSSHRKKREKKIKNEIKRGIRDVDTEDPFELFVSTQNIRYVYYKETEKILGNTYGMCILQDFEALTPNLLARTIETVEGGGLVILLLKGMSSLKQLYTMSMDIHSRYRTEAHSDVVARFNERFLLSLGKCDSCLVVDDELNVLPISGGKHVKQLPPPDAELEGKTPKAKELAEIKESLADSPPTGDLVKLAKTVDQAKALLTFVEAIVEKTLRSTVTLTAARGRGKSAALGVAVAAAVAHGYSNIYITSPSPENLKTLFEFILKGFDSLNYADHQDYTIMQSTQPDQNKAIVRIELHRQHRQVIQYIRPEDSHVLGQAELLVIDEAAAIPLPLVRKLMGPYLVFMASTINGYEGTGRSLSLKLIQQLREQSRGKGSNGSTSVVDRSTGKETKDATETSMTGRSLREITLSEPIRYAQGDSVERWMNDLLCLDATLPRRSITQGCPHPDKCQLLHVNRDTLFSYNPAAEKFLQKMMALYVASHYKNTPNDLQLMSDAPAHQLFVLTGPTEENKLPEPLCVIQVALEGQISRESVLNSLSRGQRAGGDLIPWIVSQQFQDENFASLSGARIVRIATNPEYVNMGYGSKALQLLVDFYDGKLASLSETEPQEVEQMRRVTEEDLENESLLKDNVKIREANEMPPLFARLQELRSPKLDYVGVSYGLTSQLHKFWKRASFVPVYLRQTPNDLTGEHTCIMLRSLETTSSDGSWVAAFAKDFQKRFLSLLSYQFRSFPSITSLSIEESASAGSKLDADLAAKPVSKAELDALFTPFDLKRLDSYANNMLDYHVILDMLPPIATLFFTGRLKGQVKLSGVQTALLLAIGLQRKEFSDVEKELNLNSSQLMAMFVKIVRKAATAFRGIVEGAVEETMPDAMEVEENGGDGEAANDAHRFMPLEKDLQEELREGGDEFLAEDKERQRSMIDALPLHKYEIGAGAADWEEAERAIQNAAKKGGAGSMTVAVKTGEKKRKVGEAVEEAYKEAEKFKEGAAKKSKKHKSGKKA</sequence>
<evidence type="ECO:0000259" key="18">
    <source>
        <dbReference type="Pfam" id="PF00326"/>
    </source>
</evidence>
<evidence type="ECO:0000259" key="22">
    <source>
        <dbReference type="Pfam" id="PF13725"/>
    </source>
</evidence>
<dbReference type="SUPFAM" id="SSF53474">
    <property type="entry name" value="alpha/beta-Hydrolases"/>
    <property type="match status" value="1"/>
</dbReference>
<organism evidence="23 24">
    <name type="scientific">Alternaria burnsii</name>
    <dbReference type="NCBI Taxonomy" id="1187904"/>
    <lineage>
        <taxon>Eukaryota</taxon>
        <taxon>Fungi</taxon>
        <taxon>Dikarya</taxon>
        <taxon>Ascomycota</taxon>
        <taxon>Pezizomycotina</taxon>
        <taxon>Dothideomycetes</taxon>
        <taxon>Pleosporomycetidae</taxon>
        <taxon>Pleosporales</taxon>
        <taxon>Pleosporineae</taxon>
        <taxon>Pleosporaceae</taxon>
        <taxon>Alternaria</taxon>
        <taxon>Alternaria sect. Alternaria</taxon>
    </lineage>
</organism>
<dbReference type="GO" id="GO:0008236">
    <property type="term" value="F:serine-type peptidase activity"/>
    <property type="evidence" value="ECO:0007669"/>
    <property type="project" value="UniProtKB-KW"/>
</dbReference>
<feature type="binding site" evidence="16">
    <location>
        <position position="1511"/>
    </location>
    <ligand>
        <name>acetyl-CoA</name>
        <dbReference type="ChEBI" id="CHEBI:57288"/>
    </ligand>
</feature>
<evidence type="ECO:0000256" key="6">
    <source>
        <dbReference type="ARBA" id="ARBA00022679"/>
    </source>
</evidence>
<dbReference type="PANTHER" id="PTHR10925:SF5">
    <property type="entry name" value="RNA CYTIDINE ACETYLTRANSFERASE"/>
    <property type="match status" value="1"/>
</dbReference>
<evidence type="ECO:0000256" key="1">
    <source>
        <dbReference type="ARBA" id="ARBA00004604"/>
    </source>
</evidence>
<dbReference type="PANTHER" id="PTHR10925">
    <property type="entry name" value="N-ACETYLTRANSFERASE 10"/>
    <property type="match status" value="1"/>
</dbReference>
<keyword evidence="6 16" id="KW-0808">Transferase</keyword>
<comment type="subcellular location">
    <subcellularLocation>
        <location evidence="1 16">Nucleus</location>
        <location evidence="1 16">Nucleolus</location>
    </subcellularLocation>
</comment>
<feature type="region of interest" description="Disordered" evidence="17">
    <location>
        <begin position="1208"/>
        <end position="1241"/>
    </location>
</feature>
<dbReference type="Gene3D" id="2.120.10.30">
    <property type="entry name" value="TolB, C-terminal domain"/>
    <property type="match status" value="1"/>
</dbReference>
<dbReference type="GO" id="GO:0005730">
    <property type="term" value="C:nucleolus"/>
    <property type="evidence" value="ECO:0007669"/>
    <property type="project" value="UniProtKB-SubCell"/>
</dbReference>
<keyword evidence="5" id="KW-0645">Protease</keyword>
<keyword evidence="11 16" id="KW-0067">ATP-binding</keyword>
<evidence type="ECO:0000256" key="5">
    <source>
        <dbReference type="ARBA" id="ARBA00022670"/>
    </source>
</evidence>
<evidence type="ECO:0000256" key="17">
    <source>
        <dbReference type="SAM" id="MobiDB-lite"/>
    </source>
</evidence>
<evidence type="ECO:0000259" key="20">
    <source>
        <dbReference type="Pfam" id="PF08351"/>
    </source>
</evidence>
<dbReference type="InterPro" id="IPR027417">
    <property type="entry name" value="P-loop_NTPase"/>
</dbReference>
<feature type="domain" description="Possible tRNA binding" evidence="22">
    <location>
        <begin position="1547"/>
        <end position="1781"/>
    </location>
</feature>
<feature type="domain" description="Peptidase S9 prolyl oligopeptidase catalytic" evidence="18">
    <location>
        <begin position="510"/>
        <end position="719"/>
    </location>
</feature>
<feature type="binding site" evidence="16">
    <location>
        <begin position="1410"/>
        <end position="1412"/>
    </location>
    <ligand>
        <name>acetyl-CoA</name>
        <dbReference type="ChEBI" id="CHEBI:57288"/>
    </ligand>
</feature>
<evidence type="ECO:0000256" key="15">
    <source>
        <dbReference type="ARBA" id="ARBA00068357"/>
    </source>
</evidence>
<comment type="caution">
    <text evidence="23">The sequence shown here is derived from an EMBL/GenBank/DDBJ whole genome shotgun (WGS) entry which is preliminary data.</text>
</comment>
<evidence type="ECO:0000256" key="12">
    <source>
        <dbReference type="ARBA" id="ARBA00023242"/>
    </source>
</evidence>
<comment type="similarity">
    <text evidence="3">Belongs to the peptidase S9C family.</text>
</comment>
<feature type="compositionally biased region" description="Basic and acidic residues" evidence="17">
    <location>
        <begin position="1224"/>
        <end position="1233"/>
    </location>
</feature>
<reference evidence="23" key="2">
    <citation type="submission" date="2020-08" db="EMBL/GenBank/DDBJ databases">
        <title>Draft Genome Sequence of Cumin Blight Pathogen Alternaria burnsii.</title>
        <authorList>
            <person name="Feng Z."/>
        </authorList>
    </citation>
    <scope>NUCLEOTIDE SEQUENCE</scope>
    <source>
        <strain evidence="23">CBS107.38</strain>
    </source>
</reference>
<dbReference type="Pfam" id="PF08351">
    <property type="entry name" value="TmcA_N"/>
    <property type="match status" value="1"/>
</dbReference>
<dbReference type="InterPro" id="IPR033688">
    <property type="entry name" value="NAT10"/>
</dbReference>
<dbReference type="InterPro" id="IPR001375">
    <property type="entry name" value="Peptidase_S9_cat"/>
</dbReference>
<evidence type="ECO:0000256" key="9">
    <source>
        <dbReference type="ARBA" id="ARBA00022801"/>
    </source>
</evidence>
<dbReference type="GO" id="GO:1904812">
    <property type="term" value="P:rRNA acetylation involved in maturation of SSU-rRNA"/>
    <property type="evidence" value="ECO:0007669"/>
    <property type="project" value="InterPro"/>
</dbReference>
<evidence type="ECO:0000256" key="7">
    <source>
        <dbReference type="ARBA" id="ARBA00022694"/>
    </source>
</evidence>
<feature type="binding site" evidence="16">
    <location>
        <position position="1252"/>
    </location>
    <ligand>
        <name>ATP</name>
        <dbReference type="ChEBI" id="CHEBI:30616"/>
    </ligand>
</feature>
<dbReference type="HAMAP" id="MF_03211">
    <property type="entry name" value="RNA_acetyltr_Nat10"/>
    <property type="match status" value="1"/>
</dbReference>
<evidence type="ECO:0000256" key="8">
    <source>
        <dbReference type="ARBA" id="ARBA00022741"/>
    </source>
</evidence>
<dbReference type="InterPro" id="IPR027992">
    <property type="entry name" value="tRNA_bind_dom"/>
</dbReference>
<dbReference type="GO" id="GO:0005524">
    <property type="term" value="F:ATP binding"/>
    <property type="evidence" value="ECO:0007669"/>
    <property type="project" value="UniProtKB-UniRule"/>
</dbReference>
<comment type="catalytic activity">
    <reaction evidence="16">
        <text>a cytidine in tRNA + acetyl-CoA + ATP + H2O = an N(4)-acetylcytidine in tRNA + ADP + phosphate + CoA + H(+)</text>
        <dbReference type="Rhea" id="RHEA:53876"/>
        <dbReference type="Rhea" id="RHEA-COMP:13670"/>
        <dbReference type="Rhea" id="RHEA-COMP:13671"/>
        <dbReference type="ChEBI" id="CHEBI:15377"/>
        <dbReference type="ChEBI" id="CHEBI:15378"/>
        <dbReference type="ChEBI" id="CHEBI:30616"/>
        <dbReference type="ChEBI" id="CHEBI:43474"/>
        <dbReference type="ChEBI" id="CHEBI:57287"/>
        <dbReference type="ChEBI" id="CHEBI:57288"/>
        <dbReference type="ChEBI" id="CHEBI:74900"/>
        <dbReference type="ChEBI" id="CHEBI:82748"/>
        <dbReference type="ChEBI" id="CHEBI:456216"/>
    </reaction>
</comment>
<evidence type="ECO:0000256" key="11">
    <source>
        <dbReference type="ARBA" id="ARBA00022840"/>
    </source>
</evidence>
<evidence type="ECO:0000256" key="4">
    <source>
        <dbReference type="ARBA" id="ARBA00022552"/>
    </source>
</evidence>
<feature type="binding site" evidence="16">
    <location>
        <begin position="1417"/>
        <end position="1423"/>
    </location>
    <ligand>
        <name>acetyl-CoA</name>
        <dbReference type="ChEBI" id="CHEBI:57288"/>
    </ligand>
</feature>
<dbReference type="Pfam" id="PF00326">
    <property type="entry name" value="Peptidase_S9"/>
    <property type="match status" value="1"/>
</dbReference>
<keyword evidence="7 16" id="KW-0819">tRNA processing</keyword>
<dbReference type="EC" id="2.3.1.-" evidence="16"/>
<dbReference type="GO" id="GO:0030686">
    <property type="term" value="C:90S preribosome"/>
    <property type="evidence" value="ECO:0007669"/>
    <property type="project" value="TreeGrafter"/>
</dbReference>
<proteinExistence type="inferred from homology"/>
<dbReference type="GO" id="GO:0006508">
    <property type="term" value="P:proteolysis"/>
    <property type="evidence" value="ECO:0007669"/>
    <property type="project" value="UniProtKB-KW"/>
</dbReference>
<comment type="similarity">
    <text evidence="16">Belongs to the RNA cytidine acetyltransferase family. NAT10 subfamily.</text>
</comment>
<dbReference type="Proteomes" id="UP000596902">
    <property type="component" value="Unassembled WGS sequence"/>
</dbReference>
<dbReference type="EMBL" id="JAAABM010000009">
    <property type="protein sequence ID" value="KAF7675014.1"/>
    <property type="molecule type" value="Genomic_DNA"/>
</dbReference>
<keyword evidence="10" id="KW-0720">Serine protease</keyword>
<dbReference type="Pfam" id="PF05127">
    <property type="entry name" value="NAT10_TcmA_helicase"/>
    <property type="match status" value="1"/>
</dbReference>
<reference evidence="23" key="1">
    <citation type="submission" date="2020-01" db="EMBL/GenBank/DDBJ databases">
        <authorList>
            <person name="Feng Z.H.Z."/>
        </authorList>
    </citation>
    <scope>NUCLEOTIDE SEQUENCE</scope>
    <source>
        <strain evidence="23">CBS107.38</strain>
    </source>
</reference>
<evidence type="ECO:0000256" key="16">
    <source>
        <dbReference type="HAMAP-Rule" id="MF_03211"/>
    </source>
</evidence>
<keyword evidence="12 16" id="KW-0539">Nucleus</keyword>
<comment type="subunit">
    <text evidence="16">Interacts with TAN1.</text>
</comment>
<dbReference type="Gene3D" id="3.40.50.300">
    <property type="entry name" value="P-loop containing nucleotide triphosphate hydrolases"/>
    <property type="match status" value="1"/>
</dbReference>
<evidence type="ECO:0000256" key="14">
    <source>
        <dbReference type="ARBA" id="ARBA00052133"/>
    </source>
</evidence>
<evidence type="ECO:0000256" key="3">
    <source>
        <dbReference type="ARBA" id="ARBA00010040"/>
    </source>
</evidence>
<dbReference type="FunFam" id="3.40.50.11040:FF:000002">
    <property type="entry name" value="RNA cytidine acetyltransferase"/>
    <property type="match status" value="1"/>
</dbReference>
<comment type="function">
    <text evidence="16">RNA cytidine acetyltransferase with specificity toward both 18S rRNA and tRNAs. Catalyzes the formation of N(4)-acetylcytidine (ac4C) in 18S rRNA. Required for early nucleolar cleavages of precursor rRNA at sites A0, A1 and A2 during 18S rRNA synthesis. Catalyzes the formation of ac4C in serine and leucine tRNAs. Requires the tRNA-binding adapter protein TAN1 for full tRNA acetyltransferase activity but not for 18S rRNA acetylation.</text>
</comment>
<evidence type="ECO:0000313" key="23">
    <source>
        <dbReference type="EMBL" id="KAF7675014.1"/>
    </source>
</evidence>
<keyword evidence="9" id="KW-0378">Hydrolase</keyword>
<protein>
    <recommendedName>
        <fullName evidence="15 16">RNA cytidine acetyltransferase</fullName>
        <ecNumber evidence="16">2.3.1.-</ecNumber>
    </recommendedName>
    <alternativeName>
        <fullName evidence="16">18S rRNA cytosine acetyltransferase</fullName>
    </alternativeName>
</protein>
<evidence type="ECO:0000256" key="10">
    <source>
        <dbReference type="ARBA" id="ARBA00022825"/>
    </source>
</evidence>
<dbReference type="Pfam" id="PF13725">
    <property type="entry name" value="tRNA_bind_2"/>
    <property type="match status" value="1"/>
</dbReference>
<dbReference type="InterPro" id="IPR013562">
    <property type="entry name" value="TmcA/NAT10_N"/>
</dbReference>
<dbReference type="InterPro" id="IPR007807">
    <property type="entry name" value="TcmA/NAT10_helicase"/>
</dbReference>
<dbReference type="Gene3D" id="3.40.50.1820">
    <property type="entry name" value="alpha/beta hydrolase"/>
    <property type="match status" value="1"/>
</dbReference>
<dbReference type="GO" id="GO:0051391">
    <property type="term" value="P:tRNA acetylation"/>
    <property type="evidence" value="ECO:0007669"/>
    <property type="project" value="UniProtKB-UniRule"/>
</dbReference>
<dbReference type="InterPro" id="IPR011042">
    <property type="entry name" value="6-blade_b-propeller_TolB-like"/>
</dbReference>
<dbReference type="Gene3D" id="3.40.630.30">
    <property type="match status" value="1"/>
</dbReference>
<keyword evidence="8 16" id="KW-0547">Nucleotide-binding</keyword>
<evidence type="ECO:0000256" key="13">
    <source>
        <dbReference type="ARBA" id="ARBA00023315"/>
    </source>
</evidence>
<comment type="pathway">
    <text evidence="2">Mycotoxin biosynthesis.</text>
</comment>
<keyword evidence="4 16" id="KW-0698">rRNA processing</keyword>
<keyword evidence="24" id="KW-1185">Reference proteome</keyword>
<dbReference type="FunFam" id="3.40.50.1820:FF:000028">
    <property type="entry name" value="S9 family peptidase"/>
    <property type="match status" value="1"/>
</dbReference>
<dbReference type="InterPro" id="IPR029058">
    <property type="entry name" value="AB_hydrolase_fold"/>
</dbReference>
<dbReference type="GO" id="GO:1990883">
    <property type="term" value="F:18S rRNA cytidine N-acetyltransferase activity"/>
    <property type="evidence" value="ECO:0007669"/>
    <property type="project" value="TreeGrafter"/>
</dbReference>
<gene>
    <name evidence="16" type="primary">NAT10</name>
    <name evidence="23" type="ORF">GT037_006777</name>
</gene>
<dbReference type="InterPro" id="IPR032672">
    <property type="entry name" value="TmcA/NAT10/Kre33"/>
</dbReference>
<dbReference type="Gene3D" id="3.40.50.11040">
    <property type="match status" value="1"/>
</dbReference>
<evidence type="ECO:0000256" key="2">
    <source>
        <dbReference type="ARBA" id="ARBA00004685"/>
    </source>
</evidence>
<comment type="catalytic activity">
    <reaction evidence="14 16">
        <text>a cytidine in 18S rRNA + acetyl-CoA + ATP + H2O = an N(4)-acetylcytidine in 18S rRNA + ADP + phosphate + CoA + H(+)</text>
        <dbReference type="Rhea" id="RHEA:51424"/>
        <dbReference type="Rhea" id="RHEA-COMP:13575"/>
        <dbReference type="Rhea" id="RHEA-COMP:13576"/>
        <dbReference type="ChEBI" id="CHEBI:15377"/>
        <dbReference type="ChEBI" id="CHEBI:15378"/>
        <dbReference type="ChEBI" id="CHEBI:30616"/>
        <dbReference type="ChEBI" id="CHEBI:43474"/>
        <dbReference type="ChEBI" id="CHEBI:57287"/>
        <dbReference type="ChEBI" id="CHEBI:57288"/>
        <dbReference type="ChEBI" id="CHEBI:74900"/>
        <dbReference type="ChEBI" id="CHEBI:82748"/>
        <dbReference type="ChEBI" id="CHEBI:456216"/>
    </reaction>
</comment>
<dbReference type="InterPro" id="IPR000182">
    <property type="entry name" value="GNAT_dom"/>
</dbReference>
<dbReference type="Pfam" id="PF13718">
    <property type="entry name" value="GNAT_acetyltr_2"/>
    <property type="match status" value="1"/>
</dbReference>
<accession>A0A8H7B0M1</accession>
<feature type="compositionally biased region" description="Polar residues" evidence="17">
    <location>
        <begin position="1211"/>
        <end position="1222"/>
    </location>
</feature>
<feature type="domain" description="N-acetyltransferase" evidence="21">
    <location>
        <begin position="1311"/>
        <end position="1539"/>
    </location>
</feature>
<evidence type="ECO:0000259" key="21">
    <source>
        <dbReference type="Pfam" id="PF13718"/>
    </source>
</evidence>
<dbReference type="FunFam" id="3.40.50.300:FF:002218">
    <property type="entry name" value="tRNA(Met) cytidine acetyltransferase TmcA"/>
    <property type="match status" value="1"/>
</dbReference>
<dbReference type="GO" id="GO:0000049">
    <property type="term" value="F:tRNA binding"/>
    <property type="evidence" value="ECO:0007669"/>
    <property type="project" value="TreeGrafter"/>
</dbReference>
<dbReference type="SUPFAM" id="SSF82171">
    <property type="entry name" value="DPP6 N-terminal domain-like"/>
    <property type="match status" value="1"/>
</dbReference>
<feature type="binding site" evidence="16">
    <location>
        <begin position="1061"/>
        <end position="1070"/>
    </location>
    <ligand>
        <name>ATP</name>
        <dbReference type="ChEBI" id="CHEBI:30616"/>
    </ligand>
</feature>
<keyword evidence="13 16" id="KW-0012">Acyltransferase</keyword>